<feature type="transmembrane region" description="Helical" evidence="1">
    <location>
        <begin position="111"/>
        <end position="129"/>
    </location>
</feature>
<comment type="caution">
    <text evidence="2">The sequence shown here is derived from an EMBL/GenBank/DDBJ whole genome shotgun (WGS) entry which is preliminary data.</text>
</comment>
<dbReference type="RefSeq" id="WP_106534158.1">
    <property type="nucleotide sequence ID" value="NZ_PYAT01000010.1"/>
</dbReference>
<dbReference type="Proteomes" id="UP000242682">
    <property type="component" value="Unassembled WGS sequence"/>
</dbReference>
<dbReference type="EMBL" id="PYAT01000010">
    <property type="protein sequence ID" value="PSL32976.1"/>
    <property type="molecule type" value="Genomic_DNA"/>
</dbReference>
<feature type="transmembrane region" description="Helical" evidence="1">
    <location>
        <begin position="12"/>
        <end position="40"/>
    </location>
</feature>
<dbReference type="OrthoDB" id="2453682at2"/>
<protein>
    <submittedName>
        <fullName evidence="2">Uncharacterized protein</fullName>
    </submittedName>
</protein>
<keyword evidence="1" id="KW-0812">Transmembrane</keyword>
<keyword evidence="1" id="KW-1133">Transmembrane helix</keyword>
<feature type="transmembrane region" description="Helical" evidence="1">
    <location>
        <begin position="85"/>
        <end position="105"/>
    </location>
</feature>
<sequence>MEKLRKVKLETAVWMGICFYALTILIQVLILTGIIPLTWVNGGRSESLETQLPISIINILMSIFGGAFTIRVGKNMFQKYKSGTTIIAWFFVALWSFGFIQQLLGTPFEKMVMSLLLLLGVISNLRIAIEKRVAVTPIVKT</sequence>
<proteinExistence type="predicted"/>
<evidence type="ECO:0000313" key="2">
    <source>
        <dbReference type="EMBL" id="PSL32976.1"/>
    </source>
</evidence>
<feature type="transmembrane region" description="Helical" evidence="1">
    <location>
        <begin position="52"/>
        <end position="73"/>
    </location>
</feature>
<gene>
    <name evidence="2" type="ORF">B0H99_11086</name>
</gene>
<evidence type="ECO:0000313" key="3">
    <source>
        <dbReference type="Proteomes" id="UP000242682"/>
    </source>
</evidence>
<organism evidence="2 3">
    <name type="scientific">Planomicrobium soli</name>
    <dbReference type="NCBI Taxonomy" id="1176648"/>
    <lineage>
        <taxon>Bacteria</taxon>
        <taxon>Bacillati</taxon>
        <taxon>Bacillota</taxon>
        <taxon>Bacilli</taxon>
        <taxon>Bacillales</taxon>
        <taxon>Caryophanaceae</taxon>
        <taxon>Planomicrobium</taxon>
    </lineage>
</organism>
<name>A0A2P8GG55_9BACL</name>
<evidence type="ECO:0000256" key="1">
    <source>
        <dbReference type="SAM" id="Phobius"/>
    </source>
</evidence>
<accession>A0A2P8GG55</accession>
<reference evidence="2 3" key="1">
    <citation type="submission" date="2018-03" db="EMBL/GenBank/DDBJ databases">
        <title>Genomic Encyclopedia of Type Strains, Phase III (KMG-III): the genomes of soil and plant-associated and newly described type strains.</title>
        <authorList>
            <person name="Whitman W."/>
        </authorList>
    </citation>
    <scope>NUCLEOTIDE SEQUENCE [LARGE SCALE GENOMIC DNA]</scope>
    <source>
        <strain evidence="2 3">CGMCC 1.12259</strain>
    </source>
</reference>
<keyword evidence="3" id="KW-1185">Reference proteome</keyword>
<dbReference type="AlphaFoldDB" id="A0A2P8GG55"/>
<keyword evidence="1" id="KW-0472">Membrane</keyword>